<dbReference type="PANTHER" id="PTHR11908:SF132">
    <property type="entry name" value="ALDEHYDE OXIDASE 1-RELATED"/>
    <property type="match status" value="1"/>
</dbReference>
<dbReference type="Pfam" id="PF00111">
    <property type="entry name" value="Fer2"/>
    <property type="match status" value="1"/>
</dbReference>
<dbReference type="SUPFAM" id="SSF47741">
    <property type="entry name" value="CO dehydrogenase ISP C-domain like"/>
    <property type="match status" value="1"/>
</dbReference>
<evidence type="ECO:0000256" key="4">
    <source>
        <dbReference type="ARBA" id="ARBA00022630"/>
    </source>
</evidence>
<dbReference type="Pfam" id="PF01799">
    <property type="entry name" value="Fer2_2"/>
    <property type="match status" value="1"/>
</dbReference>
<dbReference type="Proteomes" id="UP000001514">
    <property type="component" value="Unassembled WGS sequence"/>
</dbReference>
<dbReference type="GO" id="GO:0005506">
    <property type="term" value="F:iron ion binding"/>
    <property type="evidence" value="ECO:0007669"/>
    <property type="project" value="InterPro"/>
</dbReference>
<keyword evidence="9 15" id="KW-0408">Iron</keyword>
<dbReference type="PROSITE" id="PS51085">
    <property type="entry name" value="2FE2S_FER_2"/>
    <property type="match status" value="1"/>
</dbReference>
<dbReference type="SUPFAM" id="SSF54665">
    <property type="entry name" value="CO dehydrogenase molybdoprotein N-domain-like"/>
    <property type="match status" value="1"/>
</dbReference>
<feature type="binding site" evidence="14">
    <location>
        <position position="358"/>
    </location>
    <ligand>
        <name>FAD</name>
        <dbReference type="ChEBI" id="CHEBI:57692"/>
    </ligand>
</feature>
<evidence type="ECO:0000313" key="18">
    <source>
        <dbReference type="EMBL" id="EFJ21043.1"/>
    </source>
</evidence>
<dbReference type="Pfam" id="PF03450">
    <property type="entry name" value="CO_deh_flav_C"/>
    <property type="match status" value="1"/>
</dbReference>
<dbReference type="Pfam" id="PF00941">
    <property type="entry name" value="FAD_binding_5"/>
    <property type="match status" value="1"/>
</dbReference>
<dbReference type="GO" id="GO:0016491">
    <property type="term" value="F:oxidoreductase activity"/>
    <property type="evidence" value="ECO:0000318"/>
    <property type="project" value="GO_Central"/>
</dbReference>
<dbReference type="eggNOG" id="KOG0430">
    <property type="taxonomic scope" value="Eukaryota"/>
</dbReference>
<evidence type="ECO:0000313" key="19">
    <source>
        <dbReference type="Proteomes" id="UP000001514"/>
    </source>
</evidence>
<feature type="binding site" evidence="15">
    <location>
        <position position="160"/>
    </location>
    <ligand>
        <name>[2Fe-2S] cluster</name>
        <dbReference type="ChEBI" id="CHEBI:190135"/>
        <label>2</label>
    </ligand>
</feature>
<dbReference type="HOGENOM" id="CLU_001681_1_1_1"/>
<dbReference type="InterPro" id="IPR036010">
    <property type="entry name" value="2Fe-2S_ferredoxin-like_sf"/>
</dbReference>
<evidence type="ECO:0000256" key="11">
    <source>
        <dbReference type="ARBA" id="ARBA00023027"/>
    </source>
</evidence>
<feature type="binding site" evidence="14">
    <location>
        <position position="398"/>
    </location>
    <ligand>
        <name>FAD</name>
        <dbReference type="ChEBI" id="CHEBI:57692"/>
    </ligand>
</feature>
<comment type="cofactor">
    <cofactor evidence="1 14">
        <name>FAD</name>
        <dbReference type="ChEBI" id="CHEBI:57692"/>
    </cofactor>
</comment>
<evidence type="ECO:0000256" key="5">
    <source>
        <dbReference type="ARBA" id="ARBA00022714"/>
    </source>
</evidence>
<evidence type="ECO:0000259" key="17">
    <source>
        <dbReference type="PROSITE" id="PS51387"/>
    </source>
</evidence>
<feature type="binding site" evidence="15">
    <location>
        <position position="84"/>
    </location>
    <ligand>
        <name>[2Fe-2S] cluster</name>
        <dbReference type="ChEBI" id="CHEBI:190135"/>
        <label>1</label>
    </ligand>
</feature>
<comment type="cofactor">
    <cofactor evidence="12">
        <name>[2Fe-2S] cluster</name>
        <dbReference type="ChEBI" id="CHEBI:190135"/>
    </cofactor>
</comment>
<dbReference type="InterPro" id="IPR016166">
    <property type="entry name" value="FAD-bd_PCMH"/>
</dbReference>
<keyword evidence="10 15" id="KW-0411">Iron-sulfur</keyword>
<dbReference type="Gene3D" id="3.90.1170.50">
    <property type="entry name" value="Aldehyde oxidase/xanthine dehydrogenase, a/b hammerhead"/>
    <property type="match status" value="1"/>
</dbReference>
<feature type="binding site" evidence="14">
    <location>
        <begin position="342"/>
        <end position="346"/>
    </location>
    <ligand>
        <name>FAD</name>
        <dbReference type="ChEBI" id="CHEBI:57692"/>
    </ligand>
</feature>
<dbReference type="FunFam" id="3.10.20.30:FF:000012">
    <property type="entry name" value="Xanthine dehydrogenase/oxidase"/>
    <property type="match status" value="1"/>
</dbReference>
<keyword evidence="3 15" id="KW-0500">Molybdenum</keyword>
<dbReference type="OMA" id="CRSEYEC"/>
<keyword evidence="19" id="KW-1185">Reference proteome</keyword>
<dbReference type="Gene3D" id="1.10.150.120">
    <property type="entry name" value="[2Fe-2S]-binding domain"/>
    <property type="match status" value="1"/>
</dbReference>
<evidence type="ECO:0000256" key="8">
    <source>
        <dbReference type="ARBA" id="ARBA00023002"/>
    </source>
</evidence>
<dbReference type="InterPro" id="IPR012675">
    <property type="entry name" value="Beta-grasp_dom_sf"/>
</dbReference>
<dbReference type="PIRSF" id="PIRSF000127">
    <property type="entry name" value="Xanthine_DH"/>
    <property type="match status" value="1"/>
</dbReference>
<accession>D8S343</accession>
<evidence type="ECO:0000256" key="15">
    <source>
        <dbReference type="PIRSR" id="PIRSR000127-3"/>
    </source>
</evidence>
<dbReference type="SUPFAM" id="SSF56003">
    <property type="entry name" value="Molybdenum cofactor-binding domain"/>
    <property type="match status" value="1"/>
</dbReference>
<feature type="binding site" evidence="14">
    <location>
        <position position="418"/>
    </location>
    <ligand>
        <name>FAD</name>
        <dbReference type="ChEBI" id="CHEBI:57692"/>
    </ligand>
</feature>
<protein>
    <submittedName>
        <fullName evidence="18">Uncharacterized protein AO1-1</fullName>
    </submittedName>
</protein>
<evidence type="ECO:0000256" key="13">
    <source>
        <dbReference type="PIRSR" id="PIRSR000127-1"/>
    </source>
</evidence>
<dbReference type="GO" id="GO:0051537">
    <property type="term" value="F:2 iron, 2 sulfur cluster binding"/>
    <property type="evidence" value="ECO:0007669"/>
    <property type="project" value="UniProtKB-KW"/>
</dbReference>
<evidence type="ECO:0000256" key="7">
    <source>
        <dbReference type="ARBA" id="ARBA00022827"/>
    </source>
</evidence>
<dbReference type="GO" id="GO:0071949">
    <property type="term" value="F:FAD binding"/>
    <property type="evidence" value="ECO:0007669"/>
    <property type="project" value="InterPro"/>
</dbReference>
<comment type="cofactor">
    <cofactor evidence="15">
        <name>Mo-molybdopterin</name>
        <dbReference type="ChEBI" id="CHEBI:71302"/>
    </cofactor>
    <text evidence="15">Binds 1 Mo-molybdopterin (Mo-MPT) cofactor per subunit.</text>
</comment>
<evidence type="ECO:0000256" key="6">
    <source>
        <dbReference type="ARBA" id="ARBA00022723"/>
    </source>
</evidence>
<dbReference type="InterPro" id="IPR006058">
    <property type="entry name" value="2Fe2S_fd_BS"/>
</dbReference>
<dbReference type="Pfam" id="PF20256">
    <property type="entry name" value="MoCoBD_2"/>
    <property type="match status" value="1"/>
</dbReference>
<feature type="domain" description="2Fe-2S ferredoxin-type" evidence="16">
    <location>
        <begin position="15"/>
        <end position="102"/>
    </location>
</feature>
<feature type="domain" description="FAD-binding PCMH-type" evidence="17">
    <location>
        <begin position="226"/>
        <end position="408"/>
    </location>
</feature>
<dbReference type="Gramene" id="EFJ21043">
    <property type="protein sequence ID" value="EFJ21043"/>
    <property type="gene ID" value="SELMODRAFT_268099"/>
</dbReference>
<dbReference type="InterPro" id="IPR036683">
    <property type="entry name" value="CO_DH_flav_C_dom_sf"/>
</dbReference>
<dbReference type="FunCoup" id="D8S343">
    <property type="interactions" value="209"/>
</dbReference>
<feature type="binding site" evidence="15">
    <location>
        <position position="54"/>
    </location>
    <ligand>
        <name>[2Fe-2S] cluster</name>
        <dbReference type="ChEBI" id="CHEBI:190135"/>
        <label>1</label>
    </ligand>
</feature>
<dbReference type="Pfam" id="PF02738">
    <property type="entry name" value="MoCoBD_1"/>
    <property type="match status" value="1"/>
</dbReference>
<feature type="binding site" evidence="15">
    <location>
        <position position="801"/>
    </location>
    <ligand>
        <name>Mo-molybdopterin</name>
        <dbReference type="ChEBI" id="CHEBI:71302"/>
    </ligand>
    <ligandPart>
        <name>Mo</name>
        <dbReference type="ChEBI" id="CHEBI:28685"/>
    </ligandPart>
</feature>
<dbReference type="PROSITE" id="PS51387">
    <property type="entry name" value="FAD_PCMH"/>
    <property type="match status" value="1"/>
</dbReference>
<feature type="binding site" evidence="15">
    <location>
        <position position="1089"/>
    </location>
    <ligand>
        <name>Mo-molybdopterin</name>
        <dbReference type="ChEBI" id="CHEBI:71302"/>
    </ligand>
    <ligandPart>
        <name>Mo</name>
        <dbReference type="ChEBI" id="CHEBI:28685"/>
    </ligandPart>
</feature>
<proteinExistence type="inferred from homology"/>
<name>D8S343_SELML</name>
<dbReference type="InterPro" id="IPR036884">
    <property type="entry name" value="2Fe-2S-bd_dom_sf"/>
</dbReference>
<feature type="binding site" evidence="15">
    <location>
        <position position="770"/>
    </location>
    <ligand>
        <name>Mo-molybdopterin</name>
        <dbReference type="ChEBI" id="CHEBI:71302"/>
    </ligand>
    <ligandPart>
        <name>Mo</name>
        <dbReference type="ChEBI" id="CHEBI:28685"/>
    </ligandPart>
</feature>
<keyword evidence="6 15" id="KW-0479">Metal-binding</keyword>
<evidence type="ECO:0000256" key="9">
    <source>
        <dbReference type="ARBA" id="ARBA00023004"/>
    </source>
</evidence>
<dbReference type="SUPFAM" id="SSF56176">
    <property type="entry name" value="FAD-binding/transporter-associated domain-like"/>
    <property type="match status" value="1"/>
</dbReference>
<gene>
    <name evidence="18" type="primary">AO1-1</name>
    <name evidence="18" type="ORF">SELMODRAFT_268099</name>
</gene>
<organism evidence="19">
    <name type="scientific">Selaginella moellendorffii</name>
    <name type="common">Spikemoss</name>
    <dbReference type="NCBI Taxonomy" id="88036"/>
    <lineage>
        <taxon>Eukaryota</taxon>
        <taxon>Viridiplantae</taxon>
        <taxon>Streptophyta</taxon>
        <taxon>Embryophyta</taxon>
        <taxon>Tracheophyta</taxon>
        <taxon>Lycopodiopsida</taxon>
        <taxon>Selaginellales</taxon>
        <taxon>Selaginellaceae</taxon>
        <taxon>Selaginella</taxon>
    </lineage>
</organism>
<sequence>MGSSPSPDCLEPPQGSLVFALNGNRVELHHVDPSMTLLAFLRNEAALTGTKLGCGEGGCGACVVLVSKHNASRGESEDFTVNSCLAPLCSLHGCAVTTIEGLGNSRDGLHSIQKRFAGFHGSQCGFCTPGMCMSLYGALRSQSRPTQTVDLEKSIAANLCRCTGYRPISDICKSFSSDVDLEDLGINSYWKLGDTPDRNLLPGYNPGLEGSRFPDFLDRQDHSLVALGSTKKWIRPGGLEEVFTMLERYQDTARLVAGNTSTGIYKDDLQSSPEVFIEIGAVPELLEEKVIEDGIEVGAAVKISKLIALLEASGRSDSSGVYLKLAEHMRKVATLHVRNAGSVGGNLILAQKLGFDSDIATILVGAGASVKVVTQKFGESRQSVEDFVAATWDGKSILKSICIPSYSKQDNVRFDSYRASPRPLGNAVAYVNAAFLVNLSGDGRVCESRLAFGAFGGEPTCQRATEVERFLEGKVVDGGVMLEAIQLAKVCIVPKKGTSKADYRSSLVASFLFKFLSSLAAPSSSIVPELPYVTQAQNGSTPRSSRKIMSGRQTLQEHLQGAVGQPMSKVMGELQASGEAIYVDDIPAPRDCVHAVYVYSTKALAKINGIRLENALASPGALSFVGVDDIPSGGQNMGLVSDLSQEKLFAEDKVECVGHAVGLMIADTLRNAKAAAGKVVIDYDTESVGSPVLTMEEAVARGELHETPQFFKAMMKDKHGNVAEEMAKASLKIENAEVGTGSQYYFYMEPQTALVVPDEDNCLVVYSSCQSPDFVQHSVSACLGLPMHNVRVITRRVGGGFGGKGTKACLVASACALAAYKLRRPVRLTLDRNTDMIMMGGRHPMKAVYDVGFEPDGKINALHAKIFIQGGWSPEFTPVMPMGVLSALKKLNWGAFSFEFVLCRTNIPSRTVMRAPGDVQGCFFADAVVEHVAALTNLSSELVMERNLHSVESAGAAYGAAAVGGEEGYTLPAVWSRLKDRAKVDERLRGVERYNAANAWKKRGVAVSQSTYTVQQRYQPGRVSIMADGSVVVETGGVEIGQGLWTKVRQAAASALGEGLGGGICVDVGRVRVVQADTISMPHGGWTGGSTTSEASCEAVRKACRVLVDRFKPIHEKRMAECRDGETVSSWESLVLAAKNARVEMAAQTAFVSSPEALTYINYGAAASEVEIDVLTGEYEILQTDIVYDCGKSINPAVDIGQIEGAFAQGVGFFTSEEHRHDEQGKLINDGTWTYKPPTLDNLPRHLNVELLNSKVHEHRILSSKGKPPLLSFLCSSGEPPLLLASSVHGALRHAIAAARKNLRDPEPYFQLDAPATIDKVRMLCGVENIELYLKA</sequence>
<dbReference type="KEGG" id="smo:SELMODRAFT_268099"/>
<feature type="active site" description="Proton acceptor" evidence="13">
    <location>
        <position position="1279"/>
    </location>
</feature>
<feature type="binding site" evidence="15">
    <location>
        <position position="124"/>
    </location>
    <ligand>
        <name>[2Fe-2S] cluster</name>
        <dbReference type="ChEBI" id="CHEBI:190135"/>
        <label>2</label>
    </ligand>
</feature>
<feature type="binding site" evidence="15">
    <location>
        <position position="62"/>
    </location>
    <ligand>
        <name>[2Fe-2S] cluster</name>
        <dbReference type="ChEBI" id="CHEBI:190135"/>
        <label>1</label>
    </ligand>
</feature>
<dbReference type="InterPro" id="IPR008274">
    <property type="entry name" value="AldOxase/xan_DH_MoCoBD1"/>
</dbReference>
<dbReference type="InterPro" id="IPR036318">
    <property type="entry name" value="FAD-bd_PCMH-like_sf"/>
</dbReference>
<feature type="binding site" evidence="15">
    <location>
        <position position="914"/>
    </location>
    <ligand>
        <name>Mo-molybdopterin</name>
        <dbReference type="ChEBI" id="CHEBI:71302"/>
    </ligand>
    <ligandPart>
        <name>Mo</name>
        <dbReference type="ChEBI" id="CHEBI:28685"/>
    </ligandPart>
</feature>
<dbReference type="InterPro" id="IPR016208">
    <property type="entry name" value="Ald_Oxase/xanthine_DH-like"/>
</dbReference>
<dbReference type="SMART" id="SM01008">
    <property type="entry name" value="Ald_Xan_dh_C"/>
    <property type="match status" value="1"/>
</dbReference>
<feature type="binding site" evidence="15">
    <location>
        <position position="127"/>
    </location>
    <ligand>
        <name>[2Fe-2S] cluster</name>
        <dbReference type="ChEBI" id="CHEBI:190135"/>
        <label>2</label>
    </ligand>
</feature>
<dbReference type="InterPro" id="IPR000674">
    <property type="entry name" value="Ald_Oxase/Xan_DH_a/b"/>
</dbReference>
<dbReference type="Pfam" id="PF01315">
    <property type="entry name" value="Ald_Xan_dh_C"/>
    <property type="match status" value="1"/>
</dbReference>
<dbReference type="EMBL" id="GL377600">
    <property type="protein sequence ID" value="EFJ21043.1"/>
    <property type="molecule type" value="Genomic_DNA"/>
</dbReference>
<dbReference type="InterPro" id="IPR005107">
    <property type="entry name" value="CO_DH_flav_C"/>
</dbReference>
<dbReference type="PANTHER" id="PTHR11908">
    <property type="entry name" value="XANTHINE DEHYDROGENASE"/>
    <property type="match status" value="1"/>
</dbReference>
<dbReference type="Gene3D" id="3.30.465.10">
    <property type="match status" value="1"/>
</dbReference>
<dbReference type="PROSITE" id="PS00197">
    <property type="entry name" value="2FE2S_FER_1"/>
    <property type="match status" value="1"/>
</dbReference>
<keyword evidence="11" id="KW-0520">NAD</keyword>
<dbReference type="InterPro" id="IPR016167">
    <property type="entry name" value="FAD-bd_PCMH_sub1"/>
</dbReference>
<dbReference type="InterPro" id="IPR036856">
    <property type="entry name" value="Ald_Oxase/Xan_DH_a/b_sf"/>
</dbReference>
<keyword evidence="7 14" id="KW-0274">FAD</keyword>
<dbReference type="Gene3D" id="3.30.365.10">
    <property type="entry name" value="Aldehyde oxidase/xanthine dehydrogenase, molybdopterin binding domain"/>
    <property type="match status" value="4"/>
</dbReference>
<dbReference type="InterPro" id="IPR037165">
    <property type="entry name" value="AldOxase/xan_DH_Mopterin-bd_sf"/>
</dbReference>
<dbReference type="Gene3D" id="3.30.390.50">
    <property type="entry name" value="CO dehydrogenase flavoprotein, C-terminal domain"/>
    <property type="match status" value="1"/>
</dbReference>
<evidence type="ECO:0000256" key="1">
    <source>
        <dbReference type="ARBA" id="ARBA00001974"/>
    </source>
</evidence>
<evidence type="ECO:0000256" key="14">
    <source>
        <dbReference type="PIRSR" id="PIRSR000127-2"/>
    </source>
</evidence>
<dbReference type="InterPro" id="IPR001041">
    <property type="entry name" value="2Fe-2S_ferredoxin-type"/>
</dbReference>
<dbReference type="Gene3D" id="3.10.20.30">
    <property type="match status" value="1"/>
</dbReference>
<evidence type="ECO:0000256" key="2">
    <source>
        <dbReference type="ARBA" id="ARBA00006849"/>
    </source>
</evidence>
<dbReference type="FunFam" id="3.30.365.10:FF:000001">
    <property type="entry name" value="Xanthine dehydrogenase oxidase"/>
    <property type="match status" value="1"/>
</dbReference>
<comment type="similarity">
    <text evidence="2">Belongs to the xanthine dehydrogenase family.</text>
</comment>
<dbReference type="InterPro" id="IPR046867">
    <property type="entry name" value="AldOxase/xan_DH_MoCoBD2"/>
</dbReference>
<comment type="cofactor">
    <cofactor evidence="15">
        <name>[2Fe-2S] cluster</name>
        <dbReference type="ChEBI" id="CHEBI:190135"/>
    </cofactor>
    <text evidence="15">Binds 2 [2Fe-2S] clusters.</text>
</comment>
<feature type="binding site" evidence="15">
    <location>
        <position position="59"/>
    </location>
    <ligand>
        <name>[2Fe-2S] cluster</name>
        <dbReference type="ChEBI" id="CHEBI:190135"/>
        <label>1</label>
    </ligand>
</feature>
<evidence type="ECO:0000259" key="16">
    <source>
        <dbReference type="PROSITE" id="PS51085"/>
    </source>
</evidence>
<keyword evidence="4" id="KW-0285">Flavoprotein</keyword>
<dbReference type="Gene3D" id="3.30.43.10">
    <property type="entry name" value="Uridine Diphospho-n-acetylenolpyruvylglucosamine Reductase, domain 2"/>
    <property type="match status" value="1"/>
</dbReference>
<dbReference type="InterPro" id="IPR016169">
    <property type="entry name" value="FAD-bd_PCMH_sub2"/>
</dbReference>
<evidence type="ECO:0000256" key="12">
    <source>
        <dbReference type="ARBA" id="ARBA00034078"/>
    </source>
</evidence>
<keyword evidence="5 15" id="KW-0001">2Fe-2S</keyword>
<dbReference type="SMART" id="SM01092">
    <property type="entry name" value="CO_deh_flav_C"/>
    <property type="match status" value="1"/>
</dbReference>
<evidence type="ECO:0000256" key="3">
    <source>
        <dbReference type="ARBA" id="ARBA00022505"/>
    </source>
</evidence>
<evidence type="ECO:0000256" key="10">
    <source>
        <dbReference type="ARBA" id="ARBA00023014"/>
    </source>
</evidence>
<feature type="binding site" evidence="15">
    <location>
        <position position="162"/>
    </location>
    <ligand>
        <name>[2Fe-2S] cluster</name>
        <dbReference type="ChEBI" id="CHEBI:190135"/>
        <label>2</label>
    </ligand>
</feature>
<dbReference type="STRING" id="88036.D8S343"/>
<dbReference type="InParanoid" id="D8S343"/>
<keyword evidence="8" id="KW-0560">Oxidoreductase</keyword>
<dbReference type="InterPro" id="IPR002888">
    <property type="entry name" value="2Fe-2S-bd"/>
</dbReference>
<dbReference type="SUPFAM" id="SSF55447">
    <property type="entry name" value="CO dehydrogenase flavoprotein C-terminal domain-like"/>
    <property type="match status" value="1"/>
</dbReference>
<reference evidence="18 19" key="1">
    <citation type="journal article" date="2011" name="Science">
        <title>The Selaginella genome identifies genetic changes associated with the evolution of vascular plants.</title>
        <authorList>
            <person name="Banks J.A."/>
            <person name="Nishiyama T."/>
            <person name="Hasebe M."/>
            <person name="Bowman J.L."/>
            <person name="Gribskov M."/>
            <person name="dePamphilis C."/>
            <person name="Albert V.A."/>
            <person name="Aono N."/>
            <person name="Aoyama T."/>
            <person name="Ambrose B.A."/>
            <person name="Ashton N.W."/>
            <person name="Axtell M.J."/>
            <person name="Barker E."/>
            <person name="Barker M.S."/>
            <person name="Bennetzen J.L."/>
            <person name="Bonawitz N.D."/>
            <person name="Chapple C."/>
            <person name="Cheng C."/>
            <person name="Correa L.G."/>
            <person name="Dacre M."/>
            <person name="DeBarry J."/>
            <person name="Dreyer I."/>
            <person name="Elias M."/>
            <person name="Engstrom E.M."/>
            <person name="Estelle M."/>
            <person name="Feng L."/>
            <person name="Finet C."/>
            <person name="Floyd S.K."/>
            <person name="Frommer W.B."/>
            <person name="Fujita T."/>
            <person name="Gramzow L."/>
            <person name="Gutensohn M."/>
            <person name="Harholt J."/>
            <person name="Hattori M."/>
            <person name="Heyl A."/>
            <person name="Hirai T."/>
            <person name="Hiwatashi Y."/>
            <person name="Ishikawa M."/>
            <person name="Iwata M."/>
            <person name="Karol K.G."/>
            <person name="Koehler B."/>
            <person name="Kolukisaoglu U."/>
            <person name="Kubo M."/>
            <person name="Kurata T."/>
            <person name="Lalonde S."/>
            <person name="Li K."/>
            <person name="Li Y."/>
            <person name="Litt A."/>
            <person name="Lyons E."/>
            <person name="Manning G."/>
            <person name="Maruyama T."/>
            <person name="Michael T.P."/>
            <person name="Mikami K."/>
            <person name="Miyazaki S."/>
            <person name="Morinaga S."/>
            <person name="Murata T."/>
            <person name="Mueller-Roeber B."/>
            <person name="Nelson D.R."/>
            <person name="Obara M."/>
            <person name="Oguri Y."/>
            <person name="Olmstead R.G."/>
            <person name="Onodera N."/>
            <person name="Petersen B.L."/>
            <person name="Pils B."/>
            <person name="Prigge M."/>
            <person name="Rensing S.A."/>
            <person name="Riano-Pachon D.M."/>
            <person name="Roberts A.W."/>
            <person name="Sato Y."/>
            <person name="Scheller H.V."/>
            <person name="Schulz B."/>
            <person name="Schulz C."/>
            <person name="Shakirov E.V."/>
            <person name="Shibagaki N."/>
            <person name="Shinohara N."/>
            <person name="Shippen D.E."/>
            <person name="Soerensen I."/>
            <person name="Sotooka R."/>
            <person name="Sugimoto N."/>
            <person name="Sugita M."/>
            <person name="Sumikawa N."/>
            <person name="Tanurdzic M."/>
            <person name="Theissen G."/>
            <person name="Ulvskov P."/>
            <person name="Wakazuki S."/>
            <person name="Weng J.K."/>
            <person name="Willats W.W."/>
            <person name="Wipf D."/>
            <person name="Wolf P.G."/>
            <person name="Yang L."/>
            <person name="Zimmer A.D."/>
            <person name="Zhu Q."/>
            <person name="Mitros T."/>
            <person name="Hellsten U."/>
            <person name="Loque D."/>
            <person name="Otillar R."/>
            <person name="Salamov A."/>
            <person name="Schmutz J."/>
            <person name="Shapiro H."/>
            <person name="Lindquist E."/>
            <person name="Lucas S."/>
            <person name="Rokhsar D."/>
            <person name="Grigoriev I.V."/>
        </authorList>
    </citation>
    <scope>NUCLEOTIDE SEQUENCE [LARGE SCALE GENOMIC DNA]</scope>
</reference>
<dbReference type="InterPro" id="IPR002346">
    <property type="entry name" value="Mopterin_DH_FAD-bd"/>
</dbReference>
<dbReference type="SUPFAM" id="SSF54292">
    <property type="entry name" value="2Fe-2S ferredoxin-like"/>
    <property type="match status" value="1"/>
</dbReference>